<organism evidence="1 2">
    <name type="scientific">Pandoraea communis</name>
    <dbReference type="NCBI Taxonomy" id="2508297"/>
    <lineage>
        <taxon>Bacteria</taxon>
        <taxon>Pseudomonadati</taxon>
        <taxon>Pseudomonadota</taxon>
        <taxon>Betaproteobacteria</taxon>
        <taxon>Burkholderiales</taxon>
        <taxon>Burkholderiaceae</taxon>
        <taxon>Pandoraea</taxon>
    </lineage>
</organism>
<protein>
    <submittedName>
        <fullName evidence="1">Thioesterase</fullName>
    </submittedName>
</protein>
<evidence type="ECO:0000313" key="2">
    <source>
        <dbReference type="Proteomes" id="UP000383971"/>
    </source>
</evidence>
<dbReference type="AlphaFoldDB" id="A0A5E4TM01"/>
<dbReference type="RefSeq" id="WP_308447933.1">
    <property type="nucleotide sequence ID" value="NZ_JARRAD010000081.1"/>
</dbReference>
<keyword evidence="2" id="KW-1185">Reference proteome</keyword>
<gene>
    <name evidence="1" type="ORF">PCO31111_01451</name>
</gene>
<proteinExistence type="predicted"/>
<name>A0A5E4TM01_9BURK</name>
<dbReference type="EMBL" id="CABPSE010000004">
    <property type="protein sequence ID" value="VVD87594.1"/>
    <property type="molecule type" value="Genomic_DNA"/>
</dbReference>
<accession>A0A5E4TM01</accession>
<sequence length="240" mass="25737">MRYPTAISQLLGFRIVEIGEALAVVELNTHVEIHGNQQGTVHGGLLCEGAMKRSEQPQGRDPLTLQRFSAREVPTPAAVGRSLVLGAEETLCVQNRVGNLGTLVETTADGGRNRGVRLSAKPRLCFQLDRDAPNRADFVEARRDPQPNPKLGLHALCHAQQVGVGGELFDMAHQPLLLRLRQAQDPAITVRVLHEALTLAGASTGRALRTNGKKGLVEHVEDGNWIAGIAAIALASIIGD</sequence>
<dbReference type="Gene3D" id="3.10.129.10">
    <property type="entry name" value="Hotdog Thioesterase"/>
    <property type="match status" value="1"/>
</dbReference>
<reference evidence="1 2" key="1">
    <citation type="submission" date="2019-08" db="EMBL/GenBank/DDBJ databases">
        <authorList>
            <person name="Peeters C."/>
        </authorList>
    </citation>
    <scope>NUCLEOTIDE SEQUENCE [LARGE SCALE GENOMIC DNA]</scope>
    <source>
        <strain evidence="1 2">LMG 31111</strain>
    </source>
</reference>
<evidence type="ECO:0000313" key="1">
    <source>
        <dbReference type="EMBL" id="VVD87594.1"/>
    </source>
</evidence>
<dbReference type="Proteomes" id="UP000383971">
    <property type="component" value="Unassembled WGS sequence"/>
</dbReference>